<evidence type="ECO:0008006" key="5">
    <source>
        <dbReference type="Google" id="ProtNLM"/>
    </source>
</evidence>
<dbReference type="EMBL" id="JXTB01000016">
    <property type="protein sequence ID" value="PON76902.1"/>
    <property type="molecule type" value="Genomic_DNA"/>
</dbReference>
<keyword evidence="2" id="KW-0732">Signal</keyword>
<accession>A0A2P5DUC8</accession>
<name>A0A2P5DUC8_PARAD</name>
<reference evidence="4" key="1">
    <citation type="submission" date="2016-06" db="EMBL/GenBank/DDBJ databases">
        <title>Parallel loss of symbiosis genes in relatives of nitrogen-fixing non-legume Parasponia.</title>
        <authorList>
            <person name="Van Velzen R."/>
            <person name="Holmer R."/>
            <person name="Bu F."/>
            <person name="Rutten L."/>
            <person name="Van Zeijl A."/>
            <person name="Liu W."/>
            <person name="Santuari L."/>
            <person name="Cao Q."/>
            <person name="Sharma T."/>
            <person name="Shen D."/>
            <person name="Roswanjaya Y."/>
            <person name="Wardhani T."/>
            <person name="Kalhor M.S."/>
            <person name="Jansen J."/>
            <person name="Van den Hoogen J."/>
            <person name="Gungor B."/>
            <person name="Hartog M."/>
            <person name="Hontelez J."/>
            <person name="Verver J."/>
            <person name="Yang W.-C."/>
            <person name="Schijlen E."/>
            <person name="Repin R."/>
            <person name="Schilthuizen M."/>
            <person name="Schranz E."/>
            <person name="Heidstra R."/>
            <person name="Miyata K."/>
            <person name="Fedorova E."/>
            <person name="Kohlen W."/>
            <person name="Bisseling T."/>
            <person name="Smit S."/>
            <person name="Geurts R."/>
        </authorList>
    </citation>
    <scope>NUCLEOTIDE SEQUENCE [LARGE SCALE GENOMIC DNA]</scope>
    <source>
        <strain evidence="4">cv. WU1-14</strain>
    </source>
</reference>
<feature type="region of interest" description="Disordered" evidence="1">
    <location>
        <begin position="88"/>
        <end position="108"/>
    </location>
</feature>
<proteinExistence type="predicted"/>
<gene>
    <name evidence="3" type="ORF">PanWU01x14_032220</name>
</gene>
<feature type="chain" id="PRO_5015135261" description="Endonuclease/exonuclease/phosphatase" evidence="2">
    <location>
        <begin position="18"/>
        <end position="108"/>
    </location>
</feature>
<evidence type="ECO:0000256" key="1">
    <source>
        <dbReference type="SAM" id="MobiDB-lite"/>
    </source>
</evidence>
<protein>
    <recommendedName>
        <fullName evidence="5">Endonuclease/exonuclease/phosphatase</fullName>
    </recommendedName>
</protein>
<evidence type="ECO:0000313" key="3">
    <source>
        <dbReference type="EMBL" id="PON76902.1"/>
    </source>
</evidence>
<sequence length="108" mass="12463">MVLRHPWIPSFLWFGRCFITINTISSNLTWDNHRAGCAQVESQLDCGVANTDRISIFPAANLRSFPTFTSDHKPLVLNTWGTQDRLKRPEKLPHSLQRSSLEDWVQLE</sequence>
<evidence type="ECO:0000313" key="4">
    <source>
        <dbReference type="Proteomes" id="UP000237105"/>
    </source>
</evidence>
<comment type="caution">
    <text evidence="3">The sequence shown here is derived from an EMBL/GenBank/DDBJ whole genome shotgun (WGS) entry which is preliminary data.</text>
</comment>
<keyword evidence="4" id="KW-1185">Reference proteome</keyword>
<organism evidence="3 4">
    <name type="scientific">Parasponia andersonii</name>
    <name type="common">Sponia andersonii</name>
    <dbReference type="NCBI Taxonomy" id="3476"/>
    <lineage>
        <taxon>Eukaryota</taxon>
        <taxon>Viridiplantae</taxon>
        <taxon>Streptophyta</taxon>
        <taxon>Embryophyta</taxon>
        <taxon>Tracheophyta</taxon>
        <taxon>Spermatophyta</taxon>
        <taxon>Magnoliopsida</taxon>
        <taxon>eudicotyledons</taxon>
        <taxon>Gunneridae</taxon>
        <taxon>Pentapetalae</taxon>
        <taxon>rosids</taxon>
        <taxon>fabids</taxon>
        <taxon>Rosales</taxon>
        <taxon>Cannabaceae</taxon>
        <taxon>Parasponia</taxon>
    </lineage>
</organism>
<feature type="signal peptide" evidence="2">
    <location>
        <begin position="1"/>
        <end position="17"/>
    </location>
</feature>
<dbReference type="AlphaFoldDB" id="A0A2P5DUC8"/>
<evidence type="ECO:0000256" key="2">
    <source>
        <dbReference type="SAM" id="SignalP"/>
    </source>
</evidence>
<dbReference type="Proteomes" id="UP000237105">
    <property type="component" value="Unassembled WGS sequence"/>
</dbReference>
<dbReference type="OrthoDB" id="10478098at2759"/>